<protein>
    <submittedName>
        <fullName evidence="1">Uncharacterized protein</fullName>
    </submittedName>
</protein>
<gene>
    <name evidence="1" type="ORF">EDB95_4972</name>
</gene>
<evidence type="ECO:0000313" key="2">
    <source>
        <dbReference type="Proteomes" id="UP000294498"/>
    </source>
</evidence>
<dbReference type="RefSeq" id="WP_133998808.1">
    <property type="nucleotide sequence ID" value="NZ_SODV01000002.1"/>
</dbReference>
<dbReference type="EMBL" id="SODV01000002">
    <property type="protein sequence ID" value="TDW97131.1"/>
    <property type="molecule type" value="Genomic_DNA"/>
</dbReference>
<evidence type="ECO:0000313" key="1">
    <source>
        <dbReference type="EMBL" id="TDW97131.1"/>
    </source>
</evidence>
<organism evidence="1 2">
    <name type="scientific">Dinghuibacter silviterrae</name>
    <dbReference type="NCBI Taxonomy" id="1539049"/>
    <lineage>
        <taxon>Bacteria</taxon>
        <taxon>Pseudomonadati</taxon>
        <taxon>Bacteroidota</taxon>
        <taxon>Chitinophagia</taxon>
        <taxon>Chitinophagales</taxon>
        <taxon>Chitinophagaceae</taxon>
        <taxon>Dinghuibacter</taxon>
    </lineage>
</organism>
<keyword evidence="2" id="KW-1185">Reference proteome</keyword>
<reference evidence="1 2" key="1">
    <citation type="submission" date="2019-03" db="EMBL/GenBank/DDBJ databases">
        <title>Genomic Encyclopedia of Type Strains, Phase IV (KMG-IV): sequencing the most valuable type-strain genomes for metagenomic binning, comparative biology and taxonomic classification.</title>
        <authorList>
            <person name="Goeker M."/>
        </authorList>
    </citation>
    <scope>NUCLEOTIDE SEQUENCE [LARGE SCALE GENOMIC DNA]</scope>
    <source>
        <strain evidence="1 2">DSM 100059</strain>
    </source>
</reference>
<accession>A0A4R8DHD6</accession>
<sequence>MKWFSFLKRVGVDLYYFYFKGARIDAALQWQGRMQGVISTYPRKGAVPSRYIGDQPEYGAEDIERIWEVSDNAILIIKNNSKHYAYNVTFPNHKDIFTRFELPPKLTSIAPDARIEIPVTIIHYNVSPLAEEVRTTPDLPANKQDRYLLIQYENERGTHFLTRFITSFKTIRNEYTFGAAGDSH</sequence>
<dbReference type="Proteomes" id="UP000294498">
    <property type="component" value="Unassembled WGS sequence"/>
</dbReference>
<dbReference type="AlphaFoldDB" id="A0A4R8DHD6"/>
<proteinExistence type="predicted"/>
<comment type="caution">
    <text evidence="1">The sequence shown here is derived from an EMBL/GenBank/DDBJ whole genome shotgun (WGS) entry which is preliminary data.</text>
</comment>
<name>A0A4R8DHD6_9BACT</name>